<dbReference type="EMBL" id="LNIX01000019">
    <property type="protein sequence ID" value="OXA44243.1"/>
    <property type="molecule type" value="Genomic_DNA"/>
</dbReference>
<evidence type="ECO:0000313" key="3">
    <source>
        <dbReference type="Proteomes" id="UP000198287"/>
    </source>
</evidence>
<evidence type="ECO:0000256" key="1">
    <source>
        <dbReference type="SAM" id="MobiDB-lite"/>
    </source>
</evidence>
<feature type="region of interest" description="Disordered" evidence="1">
    <location>
        <begin position="86"/>
        <end position="113"/>
    </location>
</feature>
<keyword evidence="3" id="KW-1185">Reference proteome</keyword>
<name>A0A226DGB2_FOLCA</name>
<comment type="caution">
    <text evidence="2">The sequence shown here is derived from an EMBL/GenBank/DDBJ whole genome shotgun (WGS) entry which is preliminary data.</text>
</comment>
<evidence type="ECO:0000313" key="2">
    <source>
        <dbReference type="EMBL" id="OXA44243.1"/>
    </source>
</evidence>
<organism evidence="2 3">
    <name type="scientific">Folsomia candida</name>
    <name type="common">Springtail</name>
    <dbReference type="NCBI Taxonomy" id="158441"/>
    <lineage>
        <taxon>Eukaryota</taxon>
        <taxon>Metazoa</taxon>
        <taxon>Ecdysozoa</taxon>
        <taxon>Arthropoda</taxon>
        <taxon>Hexapoda</taxon>
        <taxon>Collembola</taxon>
        <taxon>Entomobryomorpha</taxon>
        <taxon>Isotomoidea</taxon>
        <taxon>Isotomidae</taxon>
        <taxon>Proisotominae</taxon>
        <taxon>Folsomia</taxon>
    </lineage>
</organism>
<feature type="region of interest" description="Disordered" evidence="1">
    <location>
        <begin position="151"/>
        <end position="189"/>
    </location>
</feature>
<feature type="region of interest" description="Disordered" evidence="1">
    <location>
        <begin position="21"/>
        <end position="73"/>
    </location>
</feature>
<accession>A0A226DGB2</accession>
<dbReference type="AlphaFoldDB" id="A0A226DGB2"/>
<sequence>MGSNPLPANFGANLAKQIRDSLRAGGIGGGQPRGGRPAGQSDGQAAPPPNSTSRRLASGTGTEGGHHFEQCTGDITLTTQVVGKKALTPDEEAKARRGAAQLARYETEETRDMTDEQLHRLVLLEKLRKLRGLGPRGVNVEVAPEQVRRPEIIPPAPAAPNVPLGAVVDSDTEDMLDSDISDLENDSDA</sequence>
<feature type="compositionally biased region" description="Acidic residues" evidence="1">
    <location>
        <begin position="170"/>
        <end position="189"/>
    </location>
</feature>
<protein>
    <submittedName>
        <fullName evidence="2">Uncharacterized protein</fullName>
    </submittedName>
</protein>
<feature type="compositionally biased region" description="Gly residues" evidence="1">
    <location>
        <begin position="25"/>
        <end position="37"/>
    </location>
</feature>
<reference evidence="2 3" key="1">
    <citation type="submission" date="2015-12" db="EMBL/GenBank/DDBJ databases">
        <title>The genome of Folsomia candida.</title>
        <authorList>
            <person name="Faddeeva A."/>
            <person name="Derks M.F."/>
            <person name="Anvar Y."/>
            <person name="Smit S."/>
            <person name="Van Straalen N."/>
            <person name="Roelofs D."/>
        </authorList>
    </citation>
    <scope>NUCLEOTIDE SEQUENCE [LARGE SCALE GENOMIC DNA]</scope>
    <source>
        <strain evidence="2 3">VU population</strain>
        <tissue evidence="2">Whole body</tissue>
    </source>
</reference>
<gene>
    <name evidence="2" type="ORF">Fcan01_20548</name>
</gene>
<proteinExistence type="predicted"/>
<dbReference type="Proteomes" id="UP000198287">
    <property type="component" value="Unassembled WGS sequence"/>
</dbReference>